<keyword evidence="4" id="KW-0274">FAD</keyword>
<comment type="cofactor">
    <cofactor evidence="1">
        <name>FAD</name>
        <dbReference type="ChEBI" id="CHEBI:57692"/>
    </cofactor>
</comment>
<evidence type="ECO:0000256" key="1">
    <source>
        <dbReference type="ARBA" id="ARBA00001974"/>
    </source>
</evidence>
<dbReference type="Gene3D" id="1.25.40.80">
    <property type="match status" value="1"/>
</dbReference>
<evidence type="ECO:0000259" key="5">
    <source>
        <dbReference type="PROSITE" id="PS51645"/>
    </source>
</evidence>
<dbReference type="Pfam" id="PF00875">
    <property type="entry name" value="DNA_photolyase"/>
    <property type="match status" value="1"/>
</dbReference>
<evidence type="ECO:0000256" key="4">
    <source>
        <dbReference type="ARBA" id="ARBA00022827"/>
    </source>
</evidence>
<dbReference type="SUPFAM" id="SSF52425">
    <property type="entry name" value="Cryptochrome/photolyase, N-terminal domain"/>
    <property type="match status" value="1"/>
</dbReference>
<dbReference type="PANTHER" id="PTHR11455">
    <property type="entry name" value="CRYPTOCHROME"/>
    <property type="match status" value="1"/>
</dbReference>
<sequence length="522" mass="60389">MERNITRHRTLHWFRKGLRLHDNRPLLEAIRSSEAVYCVFCLDLEWMRANERIGNNRIRFLLESLKDLDDSLRKIGTRLFVLKGNARAAIKTFCREYEITQMTYMRDAEVFYRQLEAEILEEVNRREIVTRSFHGHTLYDPQEVIDANDGQVPLSLDEFYSVVGNMDVPAPPAPTITGEMYKSCAVTIEDNHQAIYGVPTLASLGLECPRSLTRWPGGETVALERMRFKLERKNLFEFDQGPSTSKAGDHEYEIPGTTEPWFETQPETTGLSPYINLGSMSPRTFWHGAQGAPEKMRTTVQGQMIYREFFYTVAYTVNNFTKIEGNRICRDIKWSDPKNERVAEWIEKFKEGMTGYPWIDAAVRQMKSEGWITHISRFSLASFLTVGQMWCSWEIGQQLFEEFLLDADYALNAGNFLWVTGSAFSNQVPLRAMDPVKIARKWDTDGSFIRRYCPELKNLPTQYIYCPWKAPNDVQQQARTIIGVDYPEPMLNAATTRIQNLNKIKALNQQLRPDSDSDRDSL</sequence>
<protein>
    <submittedName>
        <fullName evidence="6">Oidioi.mRNA.OKI2018_I69.chr2.g6750.t1.cds</fullName>
    </submittedName>
</protein>
<dbReference type="InterPro" id="IPR014729">
    <property type="entry name" value="Rossmann-like_a/b/a_fold"/>
</dbReference>
<dbReference type="Pfam" id="PF03441">
    <property type="entry name" value="FAD_binding_7"/>
    <property type="match status" value="1"/>
</dbReference>
<dbReference type="Gene3D" id="3.40.50.620">
    <property type="entry name" value="HUPs"/>
    <property type="match status" value="1"/>
</dbReference>
<dbReference type="PANTHER" id="PTHR11455:SF9">
    <property type="entry name" value="CRYPTOCHROME CIRCADIAN CLOCK 5 ISOFORM X1"/>
    <property type="match status" value="1"/>
</dbReference>
<dbReference type="InterPro" id="IPR002081">
    <property type="entry name" value="Cryptochrome/DNA_photolyase_1"/>
</dbReference>
<keyword evidence="7" id="KW-1185">Reference proteome</keyword>
<reference evidence="6 7" key="1">
    <citation type="submission" date="2021-04" db="EMBL/GenBank/DDBJ databases">
        <authorList>
            <person name="Bliznina A."/>
        </authorList>
    </citation>
    <scope>NUCLEOTIDE SEQUENCE [LARGE SCALE GENOMIC DNA]</scope>
</reference>
<proteinExistence type="inferred from homology"/>
<accession>A0ABN7T7J8</accession>
<dbReference type="InterPro" id="IPR036155">
    <property type="entry name" value="Crypto/Photolyase_N_sf"/>
</dbReference>
<comment type="similarity">
    <text evidence="2">Belongs to the DNA photolyase class-1 family.</text>
</comment>
<dbReference type="InterPro" id="IPR005101">
    <property type="entry name" value="Cryptochr/Photolyase_FAD-bd"/>
</dbReference>
<dbReference type="InterPro" id="IPR006050">
    <property type="entry name" value="DNA_photolyase_N"/>
</dbReference>
<keyword evidence="3" id="KW-0285">Flavoprotein</keyword>
<dbReference type="PROSITE" id="PS51645">
    <property type="entry name" value="PHR_CRY_ALPHA_BETA"/>
    <property type="match status" value="1"/>
</dbReference>
<dbReference type="Proteomes" id="UP001158576">
    <property type="component" value="Chromosome 2"/>
</dbReference>
<evidence type="ECO:0000313" key="7">
    <source>
        <dbReference type="Proteomes" id="UP001158576"/>
    </source>
</evidence>
<dbReference type="SUPFAM" id="SSF48173">
    <property type="entry name" value="Cryptochrome/photolyase FAD-binding domain"/>
    <property type="match status" value="1"/>
</dbReference>
<name>A0ABN7T7J8_OIKDI</name>
<evidence type="ECO:0000313" key="6">
    <source>
        <dbReference type="EMBL" id="CAG5112545.1"/>
    </source>
</evidence>
<feature type="domain" description="Photolyase/cryptochrome alpha/beta" evidence="5">
    <location>
        <begin position="8"/>
        <end position="138"/>
    </location>
</feature>
<gene>
    <name evidence="6" type="ORF">OKIOD_LOCUS15515</name>
</gene>
<evidence type="ECO:0000256" key="2">
    <source>
        <dbReference type="ARBA" id="ARBA00005862"/>
    </source>
</evidence>
<evidence type="ECO:0000256" key="3">
    <source>
        <dbReference type="ARBA" id="ARBA00022630"/>
    </source>
</evidence>
<dbReference type="EMBL" id="OU015567">
    <property type="protein sequence ID" value="CAG5112545.1"/>
    <property type="molecule type" value="Genomic_DNA"/>
</dbReference>
<organism evidence="6 7">
    <name type="scientific">Oikopleura dioica</name>
    <name type="common">Tunicate</name>
    <dbReference type="NCBI Taxonomy" id="34765"/>
    <lineage>
        <taxon>Eukaryota</taxon>
        <taxon>Metazoa</taxon>
        <taxon>Chordata</taxon>
        <taxon>Tunicata</taxon>
        <taxon>Appendicularia</taxon>
        <taxon>Copelata</taxon>
        <taxon>Oikopleuridae</taxon>
        <taxon>Oikopleura</taxon>
    </lineage>
</organism>
<dbReference type="Gene3D" id="1.10.579.10">
    <property type="entry name" value="DNA Cyclobutane Dipyrimidine Photolyase, subunit A, domain 3"/>
    <property type="match status" value="1"/>
</dbReference>
<dbReference type="InterPro" id="IPR036134">
    <property type="entry name" value="Crypto/Photolyase_FAD-like_sf"/>
</dbReference>